<evidence type="ECO:0000313" key="4">
    <source>
        <dbReference type="Proteomes" id="UP001597463"/>
    </source>
</evidence>
<feature type="transmembrane region" description="Helical" evidence="1">
    <location>
        <begin position="293"/>
        <end position="317"/>
    </location>
</feature>
<sequence length="334" mass="34637">MDPILYRAASDARLDASQRQQLYRLAMAPAEPALLARRLNQGLLLVAALLLAGGLIFWIAANWQEQTRMFKLGLIEAALALSVMAAAALPRARVPALLAANLVLGGLLAFVGQTYQTGADAWQLFAAWAALSLVWTGLARSDVLWTLWIGICAAGLLSWEGRLGGWFDMLQLPSSAPAQGLRMGLWLALAVVPGLVASLAGLRLAQGLGRGSHRLALGLALAAWCIDGTTGLFDAPSGAGLFAVACALVAAVWLLSRNAGRWQDFASLCLATVAANALLMAAALRVATGSDLVGLLLIGLIVGVGGLGGSVAGLLSVQRRMAAEAMAANKEQVA</sequence>
<keyword evidence="4" id="KW-1185">Reference proteome</keyword>
<comment type="caution">
    <text evidence="3">The sequence shown here is derived from an EMBL/GenBank/DDBJ whole genome shotgun (WGS) entry which is preliminary data.</text>
</comment>
<feature type="transmembrane region" description="Helical" evidence="1">
    <location>
        <begin position="214"/>
        <end position="233"/>
    </location>
</feature>
<feature type="transmembrane region" description="Helical" evidence="1">
    <location>
        <begin position="145"/>
        <end position="163"/>
    </location>
</feature>
<reference evidence="4" key="1">
    <citation type="journal article" date="2019" name="Int. J. Syst. Evol. Microbiol.">
        <title>The Global Catalogue of Microorganisms (GCM) 10K type strain sequencing project: providing services to taxonomists for standard genome sequencing and annotation.</title>
        <authorList>
            <consortium name="The Broad Institute Genomics Platform"/>
            <consortium name="The Broad Institute Genome Sequencing Center for Infectious Disease"/>
            <person name="Wu L."/>
            <person name="Ma J."/>
        </authorList>
    </citation>
    <scope>NUCLEOTIDE SEQUENCE [LARGE SCALE GENOMIC DNA]</scope>
    <source>
        <strain evidence="4">TISTR 1906</strain>
    </source>
</reference>
<evidence type="ECO:0000313" key="3">
    <source>
        <dbReference type="EMBL" id="MFD2753838.1"/>
    </source>
</evidence>
<protein>
    <submittedName>
        <fullName evidence="3">DUF2157 domain-containing protein</fullName>
    </submittedName>
</protein>
<gene>
    <name evidence="3" type="ORF">ACFSW6_07035</name>
</gene>
<dbReference type="Pfam" id="PF09925">
    <property type="entry name" value="DUF2157"/>
    <property type="match status" value="1"/>
</dbReference>
<proteinExistence type="predicted"/>
<organism evidence="3 4">
    <name type="scientific">Comamonas terrae</name>
    <dbReference type="NCBI Taxonomy" id="673548"/>
    <lineage>
        <taxon>Bacteria</taxon>
        <taxon>Pseudomonadati</taxon>
        <taxon>Pseudomonadota</taxon>
        <taxon>Betaproteobacteria</taxon>
        <taxon>Burkholderiales</taxon>
        <taxon>Comamonadaceae</taxon>
        <taxon>Comamonas</taxon>
    </lineage>
</organism>
<feature type="transmembrane region" description="Helical" evidence="1">
    <location>
        <begin position="239"/>
        <end position="256"/>
    </location>
</feature>
<keyword evidence="1" id="KW-1133">Transmembrane helix</keyword>
<keyword evidence="1" id="KW-0812">Transmembrane</keyword>
<accession>A0ABW5ULP5</accession>
<evidence type="ECO:0000259" key="2">
    <source>
        <dbReference type="Pfam" id="PF09925"/>
    </source>
</evidence>
<dbReference type="RefSeq" id="WP_066480869.1">
    <property type="nucleotide sequence ID" value="NZ_BCNT01000014.1"/>
</dbReference>
<feature type="transmembrane region" description="Helical" evidence="1">
    <location>
        <begin position="183"/>
        <end position="202"/>
    </location>
</feature>
<dbReference type="EMBL" id="JBHUMV010000002">
    <property type="protein sequence ID" value="MFD2753838.1"/>
    <property type="molecule type" value="Genomic_DNA"/>
</dbReference>
<feature type="transmembrane region" description="Helical" evidence="1">
    <location>
        <begin position="268"/>
        <end position="287"/>
    </location>
</feature>
<evidence type="ECO:0000256" key="1">
    <source>
        <dbReference type="SAM" id="Phobius"/>
    </source>
</evidence>
<name>A0ABW5ULP5_9BURK</name>
<feature type="transmembrane region" description="Helical" evidence="1">
    <location>
        <begin position="43"/>
        <end position="63"/>
    </location>
</feature>
<dbReference type="Proteomes" id="UP001597463">
    <property type="component" value="Unassembled WGS sequence"/>
</dbReference>
<feature type="transmembrane region" description="Helical" evidence="1">
    <location>
        <begin position="121"/>
        <end position="138"/>
    </location>
</feature>
<feature type="transmembrane region" description="Helical" evidence="1">
    <location>
        <begin position="96"/>
        <end position="115"/>
    </location>
</feature>
<feature type="transmembrane region" description="Helical" evidence="1">
    <location>
        <begin position="69"/>
        <end position="89"/>
    </location>
</feature>
<dbReference type="InterPro" id="IPR018677">
    <property type="entry name" value="DUF2157"/>
</dbReference>
<feature type="domain" description="DUF2157" evidence="2">
    <location>
        <begin position="12"/>
        <end position="145"/>
    </location>
</feature>
<keyword evidence="1" id="KW-0472">Membrane</keyword>